<dbReference type="RefSeq" id="WP_188165340.1">
    <property type="nucleotide sequence ID" value="NZ_JACVVX010000004.1"/>
</dbReference>
<reference evidence="1" key="1">
    <citation type="submission" date="2020-09" db="EMBL/GenBank/DDBJ databases">
        <title>Genome seq and assembly of Tianweitania sp.</title>
        <authorList>
            <person name="Chhetri G."/>
        </authorList>
    </citation>
    <scope>NUCLEOTIDE SEQUENCE</scope>
    <source>
        <strain evidence="1">Rool2</strain>
    </source>
</reference>
<organism evidence="1 2">
    <name type="scientific">Oryzicola mucosus</name>
    <dbReference type="NCBI Taxonomy" id="2767425"/>
    <lineage>
        <taxon>Bacteria</taxon>
        <taxon>Pseudomonadati</taxon>
        <taxon>Pseudomonadota</taxon>
        <taxon>Alphaproteobacteria</taxon>
        <taxon>Hyphomicrobiales</taxon>
        <taxon>Phyllobacteriaceae</taxon>
        <taxon>Oryzicola</taxon>
    </lineage>
</organism>
<dbReference type="InterPro" id="IPR014456">
    <property type="entry name" value="UCP010244_IM"/>
</dbReference>
<gene>
    <name evidence="1" type="ORF">ICI42_14735</name>
</gene>
<evidence type="ECO:0000313" key="1">
    <source>
        <dbReference type="EMBL" id="MBD0415915.1"/>
    </source>
</evidence>
<protein>
    <submittedName>
        <fullName evidence="1">DUF1254 domain-containing protein</fullName>
    </submittedName>
</protein>
<evidence type="ECO:0000313" key="2">
    <source>
        <dbReference type="Proteomes" id="UP000643405"/>
    </source>
</evidence>
<name>A0A8J6U5B5_9HYPH</name>
<dbReference type="PIRSF" id="PIRSF010244">
    <property type="entry name" value="UCP010244_imp"/>
    <property type="match status" value="1"/>
</dbReference>
<dbReference type="AlphaFoldDB" id="A0A8J6U5B5"/>
<keyword evidence="2" id="KW-1185">Reference proteome</keyword>
<comment type="caution">
    <text evidence="1">The sequence shown here is derived from an EMBL/GenBank/DDBJ whole genome shotgun (WGS) entry which is preliminary data.</text>
</comment>
<sequence>MRKLLFALLVGLVGAGIVHIVVILLVPGFSERDAWTRLSDEGDIHRMVRLDGELADDLSFDGADPLFEAAACRFDLTEGVVQVKSSGRPPFWSASIYDRGGQNIYSLNDRSSPDRVTDFVLLTPAQMLEIRKALPEDFEKSVFIEIPAEEGIVVIRAFRPDPSWSTIVSDFLENLTCQPG</sequence>
<dbReference type="Proteomes" id="UP000643405">
    <property type="component" value="Unassembled WGS sequence"/>
</dbReference>
<accession>A0A8J6U5B5</accession>
<proteinExistence type="predicted"/>
<dbReference type="EMBL" id="JACVVX010000004">
    <property type="protein sequence ID" value="MBD0415915.1"/>
    <property type="molecule type" value="Genomic_DNA"/>
</dbReference>